<dbReference type="EMBL" id="CP165718">
    <property type="protein sequence ID" value="XDV10669.1"/>
    <property type="molecule type" value="Genomic_DNA"/>
</dbReference>
<sequence>MLLTIDDIKGKFSELIAGEISREAADRWAYERIQAFDAGLLEFEPGSDEEFLWNAIQYLYGVDSKDSPDEYMHSLGDIQRAFEEKWNR</sequence>
<proteinExistence type="predicted"/>
<organism evidence="1">
    <name type="scientific">Pseudidiomarina sp. PP-1MA</name>
    <dbReference type="NCBI Taxonomy" id="3237706"/>
    <lineage>
        <taxon>Bacteria</taxon>
        <taxon>Pseudomonadati</taxon>
        <taxon>Pseudomonadota</taxon>
        <taxon>Gammaproteobacteria</taxon>
        <taxon>Alteromonadales</taxon>
        <taxon>Idiomarinaceae</taxon>
        <taxon>Pseudidiomarina</taxon>
    </lineage>
</organism>
<evidence type="ECO:0008006" key="2">
    <source>
        <dbReference type="Google" id="ProtNLM"/>
    </source>
</evidence>
<dbReference type="AlphaFoldDB" id="A0AB39XCP2"/>
<reference evidence="1" key="1">
    <citation type="submission" date="2024-07" db="EMBL/GenBank/DDBJ databases">
        <title>Whole genome sequence of bacterial strains from algal surface.</title>
        <authorList>
            <person name="Kumar P."/>
        </authorList>
    </citation>
    <scope>NUCLEOTIDE SEQUENCE</scope>
    <source>
        <strain evidence="1">PP-1MA</strain>
    </source>
</reference>
<dbReference type="RefSeq" id="WP_369744066.1">
    <property type="nucleotide sequence ID" value="NZ_CP165718.1"/>
</dbReference>
<name>A0AB39XCP2_9GAMM</name>
<protein>
    <recommendedName>
        <fullName evidence="2">Phage protein</fullName>
    </recommendedName>
</protein>
<accession>A0AB39XCP2</accession>
<evidence type="ECO:0000313" key="1">
    <source>
        <dbReference type="EMBL" id="XDV10669.1"/>
    </source>
</evidence>
<gene>
    <name evidence="1" type="ORF">AB8S08_05690</name>
</gene>